<dbReference type="InterPro" id="IPR001128">
    <property type="entry name" value="Cyt_P450"/>
</dbReference>
<keyword evidence="6 7" id="KW-0503">Monooxygenase</keyword>
<gene>
    <name evidence="8" type="ORF">PGQ11_011296</name>
</gene>
<dbReference type="InterPro" id="IPR017972">
    <property type="entry name" value="Cyt_P450_CS"/>
</dbReference>
<dbReference type="PRINTS" id="PR00385">
    <property type="entry name" value="P450"/>
</dbReference>
<evidence type="ECO:0000256" key="3">
    <source>
        <dbReference type="ARBA" id="ARBA00022617"/>
    </source>
</evidence>
<evidence type="ECO:0000313" key="9">
    <source>
        <dbReference type="Proteomes" id="UP001390339"/>
    </source>
</evidence>
<dbReference type="InterPro" id="IPR036396">
    <property type="entry name" value="Cyt_P450_sf"/>
</dbReference>
<keyword evidence="4 7" id="KW-0479">Metal-binding</keyword>
<dbReference type="InterPro" id="IPR050529">
    <property type="entry name" value="CYP450_sterol_14alpha_dmase"/>
</dbReference>
<comment type="cofactor">
    <cofactor evidence="1">
        <name>heme</name>
        <dbReference type="ChEBI" id="CHEBI:30413"/>
    </cofactor>
</comment>
<dbReference type="EMBL" id="JAPCWZ010000007">
    <property type="protein sequence ID" value="KAK8855384.1"/>
    <property type="molecule type" value="Genomic_DNA"/>
</dbReference>
<comment type="caution">
    <text evidence="8">The sequence shown here is derived from an EMBL/GenBank/DDBJ whole genome shotgun (WGS) entry which is preliminary data.</text>
</comment>
<dbReference type="Proteomes" id="UP001390339">
    <property type="component" value="Unassembled WGS sequence"/>
</dbReference>
<evidence type="ECO:0000256" key="2">
    <source>
        <dbReference type="ARBA" id="ARBA00010617"/>
    </source>
</evidence>
<evidence type="ECO:0000313" key="8">
    <source>
        <dbReference type="EMBL" id="KAK8855384.1"/>
    </source>
</evidence>
<name>A0ABR2HZ67_9PEZI</name>
<keyword evidence="7" id="KW-0560">Oxidoreductase</keyword>
<keyword evidence="3 7" id="KW-0349">Heme</keyword>
<evidence type="ECO:0000256" key="1">
    <source>
        <dbReference type="ARBA" id="ARBA00001971"/>
    </source>
</evidence>
<evidence type="ECO:0000256" key="7">
    <source>
        <dbReference type="RuleBase" id="RU000461"/>
    </source>
</evidence>
<keyword evidence="5 7" id="KW-0408">Iron</keyword>
<dbReference type="Pfam" id="PF00067">
    <property type="entry name" value="p450"/>
    <property type="match status" value="1"/>
</dbReference>
<reference evidence="8 9" key="1">
    <citation type="journal article" date="2024" name="IMA Fungus">
        <title>Apiospora arundinis, a panoply of carbohydrate-active enzymes and secondary metabolites.</title>
        <authorList>
            <person name="Sorensen T."/>
            <person name="Petersen C."/>
            <person name="Muurmann A.T."/>
            <person name="Christiansen J.V."/>
            <person name="Brundto M.L."/>
            <person name="Overgaard C.K."/>
            <person name="Boysen A.T."/>
            <person name="Wollenberg R.D."/>
            <person name="Larsen T.O."/>
            <person name="Sorensen J.L."/>
            <person name="Nielsen K.L."/>
            <person name="Sondergaard T.E."/>
        </authorList>
    </citation>
    <scope>NUCLEOTIDE SEQUENCE [LARGE SCALE GENOMIC DNA]</scope>
    <source>
        <strain evidence="8 9">AAU 773</strain>
    </source>
</reference>
<organism evidence="8 9">
    <name type="scientific">Apiospora arundinis</name>
    <dbReference type="NCBI Taxonomy" id="335852"/>
    <lineage>
        <taxon>Eukaryota</taxon>
        <taxon>Fungi</taxon>
        <taxon>Dikarya</taxon>
        <taxon>Ascomycota</taxon>
        <taxon>Pezizomycotina</taxon>
        <taxon>Sordariomycetes</taxon>
        <taxon>Xylariomycetidae</taxon>
        <taxon>Amphisphaeriales</taxon>
        <taxon>Apiosporaceae</taxon>
        <taxon>Apiospora</taxon>
    </lineage>
</organism>
<evidence type="ECO:0000256" key="5">
    <source>
        <dbReference type="ARBA" id="ARBA00023004"/>
    </source>
</evidence>
<sequence length="518" mass="58043">MISLVDVQQASALQHATHGLIGLVTLILLNACRQILFHPKTEPPAVFHWIPYIGNAVAYGMDPVGFFNKYRTKYGNVFTFTLFGRKMTCYLGVEGNDFILNGKHQDVNAEEIYGPLTIPVFGSDVVYDCPNSKLMEQKKFVKFGLTQTALEAHVPLIEAEVMDYTKSNSEWKGASGVVDVTLAMSEITLFTAARSLQGREVRQKLTADFAKLYHDLDLGFSPINFIFPGLPLPRNRRRDAAHIKMRDVYLDIITERRKHGLESDAEQDMIWNLMNCSYKNGTPIPDKEIAHMMITLLMGGQHSSSSAGSWIMLRLAAHPNITEELFQEQVQNLGQGGKPGHLPPLKYSDMDKLPLLHNVVKETLRLHGSIHSILRKVKNPLPIAGTPYVVGTDKVLLSSPTVTATSEEFFRDAKSWNPHRWDEPQYNTADETVVDYGYGATTSGARSPYLPFGAGRHRCIGEKFAYLNLGVIVGTMVRNFKFATMDGKEGVVPPTDHTSMFARPPQPSLIRWTRRDYT</sequence>
<comment type="similarity">
    <text evidence="2 7">Belongs to the cytochrome P450 family.</text>
</comment>
<dbReference type="SUPFAM" id="SSF48264">
    <property type="entry name" value="Cytochrome P450"/>
    <property type="match status" value="1"/>
</dbReference>
<keyword evidence="9" id="KW-1185">Reference proteome</keyword>
<evidence type="ECO:0000256" key="4">
    <source>
        <dbReference type="ARBA" id="ARBA00022723"/>
    </source>
</evidence>
<dbReference type="Gene3D" id="1.10.630.10">
    <property type="entry name" value="Cytochrome P450"/>
    <property type="match status" value="1"/>
</dbReference>
<dbReference type="InterPro" id="IPR002403">
    <property type="entry name" value="Cyt_P450_E_grp-IV"/>
</dbReference>
<accession>A0ABR2HZ67</accession>
<dbReference type="CDD" id="cd11042">
    <property type="entry name" value="CYP51-like"/>
    <property type="match status" value="1"/>
</dbReference>
<protein>
    <submittedName>
        <fullName evidence="8">Eburicol 14-alpha-demethylase</fullName>
    </submittedName>
</protein>
<proteinExistence type="inferred from homology"/>
<dbReference type="PROSITE" id="PS00086">
    <property type="entry name" value="CYTOCHROME_P450"/>
    <property type="match status" value="1"/>
</dbReference>
<dbReference type="PRINTS" id="PR00465">
    <property type="entry name" value="EP450IV"/>
</dbReference>
<dbReference type="PANTHER" id="PTHR24304">
    <property type="entry name" value="CYTOCHROME P450 FAMILY 7"/>
    <property type="match status" value="1"/>
</dbReference>
<evidence type="ECO:0000256" key="6">
    <source>
        <dbReference type="ARBA" id="ARBA00023033"/>
    </source>
</evidence>
<dbReference type="PANTHER" id="PTHR24304:SF2">
    <property type="entry name" value="24-HYDROXYCHOLESTEROL 7-ALPHA-HYDROXYLASE"/>
    <property type="match status" value="1"/>
</dbReference>